<dbReference type="AlphaFoldDB" id="A0A3A8KH43"/>
<dbReference type="OrthoDB" id="5516085at2"/>
<dbReference type="SUPFAM" id="SSF51294">
    <property type="entry name" value="Hedgehog/intein (Hint) domain"/>
    <property type="match status" value="1"/>
</dbReference>
<dbReference type="GO" id="GO:0016539">
    <property type="term" value="P:intein-mediated protein splicing"/>
    <property type="evidence" value="ECO:0007669"/>
    <property type="project" value="InterPro"/>
</dbReference>
<protein>
    <recommendedName>
        <fullName evidence="3">Hint domain-containing protein</fullName>
    </recommendedName>
</protein>
<dbReference type="Proteomes" id="UP000268313">
    <property type="component" value="Unassembled WGS sequence"/>
</dbReference>
<keyword evidence="2" id="KW-1185">Reference proteome</keyword>
<sequence length="233" mass="25031">MNLSTYQYYAANNQTRCAGGISQSECLTELQYALTNQLITAAAYNWGTANGYYPAVDRYNKIAAVCKCGCFEANTQILVEGRDGFAEWVAAKTISQSTKLVALDENTTLSAPGFISQSIKAKTAGAERPDLFVFTLDNGRTLKVTQNHGMLLADGRVVEAKTLGAGAEFVGLDGATVRVTSLSREPTALDVYNFEVNADDKAGHFVAAEGVLVGDLAWQNQLARELGSIAVRR</sequence>
<dbReference type="InterPro" id="IPR006141">
    <property type="entry name" value="Intein_N"/>
</dbReference>
<reference evidence="2" key="1">
    <citation type="submission" date="2018-09" db="EMBL/GenBank/DDBJ databases">
        <authorList>
            <person name="Livingstone P.G."/>
            <person name="Whitworth D.E."/>
        </authorList>
    </citation>
    <scope>NUCLEOTIDE SEQUENCE [LARGE SCALE GENOMIC DNA]</scope>
    <source>
        <strain evidence="2">CA043D</strain>
    </source>
</reference>
<gene>
    <name evidence="1" type="ORF">D7X32_02325</name>
</gene>
<proteinExistence type="predicted"/>
<dbReference type="InterPro" id="IPR036844">
    <property type="entry name" value="Hint_dom_sf"/>
</dbReference>
<dbReference type="EMBL" id="RAWE01000005">
    <property type="protein sequence ID" value="RKH07290.1"/>
    <property type="molecule type" value="Genomic_DNA"/>
</dbReference>
<evidence type="ECO:0000313" key="1">
    <source>
        <dbReference type="EMBL" id="RKH07290.1"/>
    </source>
</evidence>
<dbReference type="Gene3D" id="2.170.16.10">
    <property type="entry name" value="Hedgehog/Intein (Hint) domain"/>
    <property type="match status" value="1"/>
</dbReference>
<accession>A0A3A8KH43</accession>
<evidence type="ECO:0008006" key="3">
    <source>
        <dbReference type="Google" id="ProtNLM"/>
    </source>
</evidence>
<comment type="caution">
    <text evidence="1">The sequence shown here is derived from an EMBL/GenBank/DDBJ whole genome shotgun (WGS) entry which is preliminary data.</text>
</comment>
<evidence type="ECO:0000313" key="2">
    <source>
        <dbReference type="Proteomes" id="UP000268313"/>
    </source>
</evidence>
<dbReference type="PROSITE" id="PS50817">
    <property type="entry name" value="INTEIN_N_TER"/>
    <property type="match status" value="1"/>
</dbReference>
<name>A0A3A8KH43_9BACT</name>
<organism evidence="1 2">
    <name type="scientific">Corallococcus carmarthensis</name>
    <dbReference type="NCBI Taxonomy" id="2316728"/>
    <lineage>
        <taxon>Bacteria</taxon>
        <taxon>Pseudomonadati</taxon>
        <taxon>Myxococcota</taxon>
        <taxon>Myxococcia</taxon>
        <taxon>Myxococcales</taxon>
        <taxon>Cystobacterineae</taxon>
        <taxon>Myxococcaceae</taxon>
        <taxon>Corallococcus</taxon>
    </lineage>
</organism>